<organism evidence="10">
    <name type="scientific">Notodromas monacha</name>
    <dbReference type="NCBI Taxonomy" id="399045"/>
    <lineage>
        <taxon>Eukaryota</taxon>
        <taxon>Metazoa</taxon>
        <taxon>Ecdysozoa</taxon>
        <taxon>Arthropoda</taxon>
        <taxon>Crustacea</taxon>
        <taxon>Oligostraca</taxon>
        <taxon>Ostracoda</taxon>
        <taxon>Podocopa</taxon>
        <taxon>Podocopida</taxon>
        <taxon>Cypridocopina</taxon>
        <taxon>Cypridoidea</taxon>
        <taxon>Cyprididae</taxon>
        <taxon>Notodromas</taxon>
    </lineage>
</organism>
<evidence type="ECO:0000313" key="10">
    <source>
        <dbReference type="EMBL" id="CAD7283842.1"/>
    </source>
</evidence>
<dbReference type="EMBL" id="OA888296">
    <property type="protein sequence ID" value="CAD7283842.1"/>
    <property type="molecule type" value="Genomic_DNA"/>
</dbReference>
<dbReference type="InterPro" id="IPR013087">
    <property type="entry name" value="Znf_C2H2_type"/>
</dbReference>
<dbReference type="FunFam" id="3.30.160.60:FF:000446">
    <property type="entry name" value="Zinc finger protein"/>
    <property type="match status" value="1"/>
</dbReference>
<dbReference type="PROSITE" id="PS50157">
    <property type="entry name" value="ZINC_FINGER_C2H2_2"/>
    <property type="match status" value="1"/>
</dbReference>
<sequence length="647" mass="71475">MFHDAMKLEECTLKLRKCDALLKDNLISSVGINNGEPVGIDSNGKLDDEFSLEKHEVDDTQDVPEETVPEIGGVSRMGNSDVLTQQSISLENSDEHRSTEERLSPINLTENEAPPKLANGLVKAENNAAMSEESEPPVEPIGLHCLKGGPKQMKCEENSSEDEPVKILIPSLSNFTPSSEGRRKRSAAQLASVRLIADIPLRVPKKQRLSTASDSSKSNTVSIVKSAKKEPCVEPKGNSSSNNVLPSKNASSLSKKVSSKSTSKSDKGNFVGKSCTDQTDRIVEIPKPLRLSSWLDEVANCSPPSVFAVKSKPMPTIPSFQLPAHSVQSVPYIASPPMFYDDHSSDFLTPYPSFIEKSSAAEEVFFNWHTASDKTETITDHDLFEKTKQEDWAVIFAAPPSPPQESVSEIKFEPSTGVRKVINPIRLTDTDVLCSYCKKIVKKASFRAHVNTWHQKIGPYRCGICDKGFVRKGDAQVHMKMHDNPGYSEDISVSGFSDSLSTTAEDSNNCWPRMEISNSEFPIEASDVELTNSSFMSDEVPLEATQLVSVTTYEEPLEEQQQPGETDLLCYDEEGLLTPFAMHPVVRQVSSSELERQVLSETDVREYLIIDDSSINVFTCQYSCVSVLDEASLSPQRLHEVVESLFR</sequence>
<name>A0A7R9GJW5_9CRUS</name>
<feature type="region of interest" description="Disordered" evidence="8">
    <location>
        <begin position="89"/>
        <end position="113"/>
    </location>
</feature>
<keyword evidence="11" id="KW-1185">Reference proteome</keyword>
<feature type="compositionally biased region" description="Basic and acidic residues" evidence="8">
    <location>
        <begin position="93"/>
        <end position="103"/>
    </location>
</feature>
<evidence type="ECO:0000259" key="9">
    <source>
        <dbReference type="PROSITE" id="PS50157"/>
    </source>
</evidence>
<keyword evidence="3" id="KW-0677">Repeat</keyword>
<dbReference type="InterPro" id="IPR036236">
    <property type="entry name" value="Znf_C2H2_sf"/>
</dbReference>
<feature type="compositionally biased region" description="Polar residues" evidence="8">
    <location>
        <begin position="209"/>
        <end position="223"/>
    </location>
</feature>
<dbReference type="InterPro" id="IPR050888">
    <property type="entry name" value="ZnF_C2H2-type_TF"/>
</dbReference>
<feature type="compositionally biased region" description="Polar residues" evidence="8">
    <location>
        <begin position="237"/>
        <end position="246"/>
    </location>
</feature>
<keyword evidence="6" id="KW-0539">Nucleus</keyword>
<evidence type="ECO:0000256" key="1">
    <source>
        <dbReference type="ARBA" id="ARBA00004123"/>
    </source>
</evidence>
<dbReference type="SUPFAM" id="SSF57667">
    <property type="entry name" value="beta-beta-alpha zinc fingers"/>
    <property type="match status" value="1"/>
</dbReference>
<dbReference type="Gene3D" id="3.30.160.60">
    <property type="entry name" value="Classic Zinc Finger"/>
    <property type="match status" value="1"/>
</dbReference>
<keyword evidence="2" id="KW-0479">Metal-binding</keyword>
<dbReference type="PANTHER" id="PTHR24406">
    <property type="entry name" value="TRANSCRIPTIONAL REPRESSOR CTCFL-RELATED"/>
    <property type="match status" value="1"/>
</dbReference>
<evidence type="ECO:0000256" key="5">
    <source>
        <dbReference type="ARBA" id="ARBA00022833"/>
    </source>
</evidence>
<evidence type="ECO:0000313" key="11">
    <source>
        <dbReference type="Proteomes" id="UP000678499"/>
    </source>
</evidence>
<accession>A0A7R9GJW5</accession>
<dbReference type="OrthoDB" id="8922241at2759"/>
<comment type="subcellular location">
    <subcellularLocation>
        <location evidence="1">Nucleus</location>
    </subcellularLocation>
</comment>
<keyword evidence="5" id="KW-0862">Zinc</keyword>
<proteinExistence type="predicted"/>
<evidence type="ECO:0000256" key="7">
    <source>
        <dbReference type="PROSITE-ProRule" id="PRU00042"/>
    </source>
</evidence>
<feature type="compositionally biased region" description="Low complexity" evidence="8">
    <location>
        <begin position="247"/>
        <end position="262"/>
    </location>
</feature>
<dbReference type="GO" id="GO:0008270">
    <property type="term" value="F:zinc ion binding"/>
    <property type="evidence" value="ECO:0007669"/>
    <property type="project" value="UniProtKB-KW"/>
</dbReference>
<dbReference type="Pfam" id="PF00096">
    <property type="entry name" value="zf-C2H2"/>
    <property type="match status" value="1"/>
</dbReference>
<dbReference type="EMBL" id="CAJPEX010006259">
    <property type="protein sequence ID" value="CAG0923994.1"/>
    <property type="molecule type" value="Genomic_DNA"/>
</dbReference>
<feature type="region of interest" description="Disordered" evidence="8">
    <location>
        <begin position="206"/>
        <end position="273"/>
    </location>
</feature>
<evidence type="ECO:0000256" key="8">
    <source>
        <dbReference type="SAM" id="MobiDB-lite"/>
    </source>
</evidence>
<keyword evidence="4 7" id="KW-0863">Zinc-finger</keyword>
<feature type="domain" description="C2H2-type" evidence="9">
    <location>
        <begin position="460"/>
        <end position="482"/>
    </location>
</feature>
<protein>
    <recommendedName>
        <fullName evidence="9">C2H2-type domain-containing protein</fullName>
    </recommendedName>
</protein>
<dbReference type="SMART" id="SM00355">
    <property type="entry name" value="ZnF_C2H2"/>
    <property type="match status" value="1"/>
</dbReference>
<gene>
    <name evidence="10" type="ORF">NMOB1V02_LOCUS11452</name>
</gene>
<evidence type="ECO:0000256" key="2">
    <source>
        <dbReference type="ARBA" id="ARBA00022723"/>
    </source>
</evidence>
<dbReference type="AlphaFoldDB" id="A0A7R9GJW5"/>
<dbReference type="Proteomes" id="UP000678499">
    <property type="component" value="Unassembled WGS sequence"/>
</dbReference>
<dbReference type="PROSITE" id="PS00028">
    <property type="entry name" value="ZINC_FINGER_C2H2_1"/>
    <property type="match status" value="1"/>
</dbReference>
<dbReference type="GO" id="GO:0005634">
    <property type="term" value="C:nucleus"/>
    <property type="evidence" value="ECO:0007669"/>
    <property type="project" value="UniProtKB-SubCell"/>
</dbReference>
<reference evidence="10" key="1">
    <citation type="submission" date="2020-11" db="EMBL/GenBank/DDBJ databases">
        <authorList>
            <person name="Tran Van P."/>
        </authorList>
    </citation>
    <scope>NUCLEOTIDE SEQUENCE</scope>
</reference>
<evidence type="ECO:0000256" key="6">
    <source>
        <dbReference type="ARBA" id="ARBA00023242"/>
    </source>
</evidence>
<evidence type="ECO:0000256" key="4">
    <source>
        <dbReference type="ARBA" id="ARBA00022771"/>
    </source>
</evidence>
<evidence type="ECO:0000256" key="3">
    <source>
        <dbReference type="ARBA" id="ARBA00022737"/>
    </source>
</evidence>